<proteinExistence type="predicted"/>
<gene>
    <name evidence="10" type="ORF">GTA51_01140</name>
</gene>
<dbReference type="Gene3D" id="1.20.120.160">
    <property type="entry name" value="HPT domain"/>
    <property type="match status" value="1"/>
</dbReference>
<dbReference type="EMBL" id="WVUD01000001">
    <property type="protein sequence ID" value="MYL81745.1"/>
    <property type="molecule type" value="Genomic_DNA"/>
</dbReference>
<evidence type="ECO:0000259" key="9">
    <source>
        <dbReference type="PROSITE" id="PS50894"/>
    </source>
</evidence>
<comment type="catalytic activity">
    <reaction evidence="1">
        <text>ATP + protein L-histidine = ADP + protein N-phospho-L-histidine.</text>
        <dbReference type="EC" id="2.7.13.3"/>
    </reaction>
</comment>
<evidence type="ECO:0000256" key="5">
    <source>
        <dbReference type="ARBA" id="ARBA00022777"/>
    </source>
</evidence>
<feature type="domain" description="Histidine kinase" evidence="8">
    <location>
        <begin position="534"/>
        <end position="672"/>
    </location>
</feature>
<dbReference type="InterPro" id="IPR003594">
    <property type="entry name" value="HATPase_dom"/>
</dbReference>
<dbReference type="PROSITE" id="PS50894">
    <property type="entry name" value="HPT"/>
    <property type="match status" value="1"/>
</dbReference>
<dbReference type="InterPro" id="IPR008207">
    <property type="entry name" value="Sig_transdc_His_kin_Hpt_dom"/>
</dbReference>
<dbReference type="GO" id="GO:0000155">
    <property type="term" value="F:phosphorelay sensor kinase activity"/>
    <property type="evidence" value="ECO:0007669"/>
    <property type="project" value="UniProtKB-ARBA"/>
</dbReference>
<sequence length="672" mass="73906">METTALKDLDLDLDQEAYAAEDQSIGNLVEQTQTFTASEPGQAVHAFFTGHPSAEGVVILAKQTPVGLIMRNDFYQKIGSLYGRDLFLSRPIKLIMNPQALVVDVSVDIATIGLIAMNRPHDQLYDLVVITENETYAGVVSVKRFMIELSKNREVEITLLKRQKEILNEANETEIRNRKQIEEKSLELREKNESIKNLMDNAGQGFLSFGQDLAVSGEHSLECVHMFRVPMEGRNFLELMAKHVSPEVTQAMARVFASVFAAGKSLREKVYLSLLPPELHIYGKTVSVAYKIIRHGGHKKMMLILTDVTEQRKLEARMTEERNNVKMVAKALTKQSDLNLALEEFERFAPAEALAMVREIAEPKAALAEIFRLVHTYKGDFAQLGLHNTAAKLHTLEDGLAALAARPIRPDLEELLGVIGAWDGRDIVQEDVTILTDILGKGFFEKDERFQISAEMLLAVEAKAGDLPDGPERQGILSALRRLRLCSLAGLVAEYQDYLQALAARLGKSVAPLGVSGDDVFVEKETVQKFVKSLVHVIRNMIDHGIETPEERLESGKGEEGRIACQIARVDGCVSLSMADDGKGIDVGKVLQLAVAKGLVTPQQAQDMPRDEVYGLLFADSFSTKDAVSVLSGRGVGLSAVKAEVERLGGSIRVSSQPGFGTTFTFLLPLGA</sequence>
<evidence type="ECO:0000259" key="8">
    <source>
        <dbReference type="PROSITE" id="PS50109"/>
    </source>
</evidence>
<comment type="caution">
    <text evidence="10">The sequence shown here is derived from an EMBL/GenBank/DDBJ whole genome shotgun (WGS) entry which is preliminary data.</text>
</comment>
<dbReference type="InterPro" id="IPR051315">
    <property type="entry name" value="Bact_Chemotaxis_CheA"/>
</dbReference>
<evidence type="ECO:0000256" key="2">
    <source>
        <dbReference type="ARBA" id="ARBA00012438"/>
    </source>
</evidence>
<dbReference type="SUPFAM" id="SSF47226">
    <property type="entry name" value="Histidine-containing phosphotransfer domain, HPT domain"/>
    <property type="match status" value="1"/>
</dbReference>
<keyword evidence="7" id="KW-0175">Coiled coil</keyword>
<feature type="domain" description="HPt" evidence="9">
    <location>
        <begin position="334"/>
        <end position="442"/>
    </location>
</feature>
<dbReference type="PRINTS" id="PR00344">
    <property type="entry name" value="BCTRLSENSOR"/>
</dbReference>
<dbReference type="InterPro" id="IPR005467">
    <property type="entry name" value="His_kinase_dom"/>
</dbReference>
<name>A0A7C9IIV1_9BACT</name>
<dbReference type="SUPFAM" id="SSF55874">
    <property type="entry name" value="ATPase domain of HSP90 chaperone/DNA topoisomerase II/histidine kinase"/>
    <property type="match status" value="1"/>
</dbReference>
<protein>
    <recommendedName>
        <fullName evidence="2">histidine kinase</fullName>
        <ecNumber evidence="2">2.7.13.3</ecNumber>
    </recommendedName>
</protein>
<dbReference type="RefSeq" id="WP_160957956.1">
    <property type="nucleotide sequence ID" value="NZ_WVUD01000001.1"/>
</dbReference>
<accession>A0A7C9IIV1</accession>
<dbReference type="Gene3D" id="3.30.565.10">
    <property type="entry name" value="Histidine kinase-like ATPase, C-terminal domain"/>
    <property type="match status" value="1"/>
</dbReference>
<keyword evidence="4" id="KW-0808">Transferase</keyword>
<evidence type="ECO:0000313" key="10">
    <source>
        <dbReference type="EMBL" id="MYL81745.1"/>
    </source>
</evidence>
<evidence type="ECO:0000256" key="7">
    <source>
        <dbReference type="SAM" id="Coils"/>
    </source>
</evidence>
<dbReference type="Proteomes" id="UP000482487">
    <property type="component" value="Unassembled WGS sequence"/>
</dbReference>
<evidence type="ECO:0000256" key="3">
    <source>
        <dbReference type="ARBA" id="ARBA00022553"/>
    </source>
</evidence>
<dbReference type="PANTHER" id="PTHR43395:SF1">
    <property type="entry name" value="CHEMOTAXIS PROTEIN CHEA"/>
    <property type="match status" value="1"/>
</dbReference>
<dbReference type="PANTHER" id="PTHR43395">
    <property type="entry name" value="SENSOR HISTIDINE KINASE CHEA"/>
    <property type="match status" value="1"/>
</dbReference>
<dbReference type="AlphaFoldDB" id="A0A7C9IIV1"/>
<dbReference type="EC" id="2.7.13.3" evidence="2"/>
<feature type="modified residue" description="Phosphohistidine" evidence="6">
    <location>
        <position position="375"/>
    </location>
</feature>
<keyword evidence="11" id="KW-1185">Reference proteome</keyword>
<evidence type="ECO:0000256" key="1">
    <source>
        <dbReference type="ARBA" id="ARBA00000085"/>
    </source>
</evidence>
<dbReference type="InterPro" id="IPR036890">
    <property type="entry name" value="HATPase_C_sf"/>
</dbReference>
<feature type="coiled-coil region" evidence="7">
    <location>
        <begin position="164"/>
        <end position="201"/>
    </location>
</feature>
<dbReference type="Pfam" id="PF02518">
    <property type="entry name" value="HATPase_c"/>
    <property type="match status" value="1"/>
</dbReference>
<dbReference type="SMART" id="SM00387">
    <property type="entry name" value="HATPase_c"/>
    <property type="match status" value="1"/>
</dbReference>
<dbReference type="InterPro" id="IPR036641">
    <property type="entry name" value="HPT_dom_sf"/>
</dbReference>
<evidence type="ECO:0000256" key="6">
    <source>
        <dbReference type="PROSITE-ProRule" id="PRU00110"/>
    </source>
</evidence>
<evidence type="ECO:0000256" key="4">
    <source>
        <dbReference type="ARBA" id="ARBA00022679"/>
    </source>
</evidence>
<dbReference type="OrthoDB" id="9813903at2"/>
<dbReference type="Pfam" id="PF01627">
    <property type="entry name" value="Hpt"/>
    <property type="match status" value="1"/>
</dbReference>
<evidence type="ECO:0000313" key="11">
    <source>
        <dbReference type="Proteomes" id="UP000482487"/>
    </source>
</evidence>
<reference evidence="10 11" key="1">
    <citation type="submission" date="2020-01" db="EMBL/GenBank/DDBJ databases">
        <title>Genome sequence of Desulfovibrio aerotolerans DSM 16695(T).</title>
        <authorList>
            <person name="Karnachuk O."/>
            <person name="Avakyan M."/>
            <person name="Mardanov A."/>
            <person name="Kadnikov V."/>
            <person name="Ravin N."/>
        </authorList>
    </citation>
    <scope>NUCLEOTIDE SEQUENCE [LARGE SCALE GENOMIC DNA]</scope>
    <source>
        <strain evidence="10 11">DSM 16695</strain>
    </source>
</reference>
<organism evidence="10 11">
    <name type="scientific">Solidesulfovibrio aerotolerans</name>
    <dbReference type="NCBI Taxonomy" id="295255"/>
    <lineage>
        <taxon>Bacteria</taxon>
        <taxon>Pseudomonadati</taxon>
        <taxon>Thermodesulfobacteriota</taxon>
        <taxon>Desulfovibrionia</taxon>
        <taxon>Desulfovibrionales</taxon>
        <taxon>Desulfovibrionaceae</taxon>
        <taxon>Solidesulfovibrio</taxon>
    </lineage>
</organism>
<keyword evidence="3 6" id="KW-0597">Phosphoprotein</keyword>
<dbReference type="FunFam" id="3.30.565.10:FF:000016">
    <property type="entry name" value="Chemotaxis protein CheA, putative"/>
    <property type="match status" value="1"/>
</dbReference>
<dbReference type="PROSITE" id="PS50109">
    <property type="entry name" value="HIS_KIN"/>
    <property type="match status" value="1"/>
</dbReference>
<keyword evidence="5" id="KW-0418">Kinase</keyword>
<dbReference type="InterPro" id="IPR004358">
    <property type="entry name" value="Sig_transdc_His_kin-like_C"/>
</dbReference>